<proteinExistence type="predicted"/>
<dbReference type="Proteomes" id="UP001054821">
    <property type="component" value="Chromosome 2"/>
</dbReference>
<dbReference type="EMBL" id="JAJFAZ020000002">
    <property type="protein sequence ID" value="KAI5344899.1"/>
    <property type="molecule type" value="Genomic_DNA"/>
</dbReference>
<dbReference type="InterPro" id="IPR004158">
    <property type="entry name" value="DUF247_pln"/>
</dbReference>
<evidence type="ECO:0000313" key="1">
    <source>
        <dbReference type="EMBL" id="KAI5344899.1"/>
    </source>
</evidence>
<gene>
    <name evidence="1" type="ORF">L3X38_012776</name>
</gene>
<dbReference type="Pfam" id="PF03140">
    <property type="entry name" value="DUF247"/>
    <property type="match status" value="2"/>
</dbReference>
<reference evidence="1 2" key="1">
    <citation type="journal article" date="2022" name="G3 (Bethesda)">
        <title>Whole-genome sequence and methylome profiling of the almond [Prunus dulcis (Mill.) D.A. Webb] cultivar 'Nonpareil'.</title>
        <authorList>
            <person name="D'Amico-Willman K.M."/>
            <person name="Ouma W.Z."/>
            <person name="Meulia T."/>
            <person name="Sideli G.M."/>
            <person name="Gradziel T.M."/>
            <person name="Fresnedo-Ramirez J."/>
        </authorList>
    </citation>
    <scope>NUCLEOTIDE SEQUENCE [LARGE SCALE GENOMIC DNA]</scope>
    <source>
        <strain evidence="1">Clone GOH B32 T37-40</strain>
    </source>
</reference>
<dbReference type="PANTHER" id="PTHR31170:SF9">
    <property type="entry name" value="PROTEIN, PUTATIVE (DUF247)-RELATED"/>
    <property type="match status" value="1"/>
</dbReference>
<organism evidence="1 2">
    <name type="scientific">Prunus dulcis</name>
    <name type="common">Almond</name>
    <name type="synonym">Amygdalus dulcis</name>
    <dbReference type="NCBI Taxonomy" id="3755"/>
    <lineage>
        <taxon>Eukaryota</taxon>
        <taxon>Viridiplantae</taxon>
        <taxon>Streptophyta</taxon>
        <taxon>Embryophyta</taxon>
        <taxon>Tracheophyta</taxon>
        <taxon>Spermatophyta</taxon>
        <taxon>Magnoliopsida</taxon>
        <taxon>eudicotyledons</taxon>
        <taxon>Gunneridae</taxon>
        <taxon>Pentapetalae</taxon>
        <taxon>rosids</taxon>
        <taxon>fabids</taxon>
        <taxon>Rosales</taxon>
        <taxon>Rosaceae</taxon>
        <taxon>Amygdaloideae</taxon>
        <taxon>Amygdaleae</taxon>
        <taxon>Prunus</taxon>
    </lineage>
</organism>
<evidence type="ECO:0000313" key="2">
    <source>
        <dbReference type="Proteomes" id="UP001054821"/>
    </source>
</evidence>
<name>A0AAD4WLL7_PRUDU</name>
<sequence length="258" mass="30301">MAKKTDQSEKKKSNDPVKFSKQWCIYRIPSRLRNVKDEAYTPQMISIGPFHHGNLKLRDMESHKKKFYENFCQRTLRKNEELENFIREKEDDILRCYAGAFELDIDFVKLPYPLLQELYNFANPTYTSSNSGKNVQEKEVADDLQHCLPCFPFSHSTPSDDHPIETEKTEPAYGHPFLKLTCEFFKEYTKLQPIENGVQVECIIRNVMALEQLMYPKKAYVCSYFLMLDQLVDTVVDVNVLIESEVIVNLLGNQWRTY</sequence>
<accession>A0AAD4WLL7</accession>
<dbReference type="PANTHER" id="PTHR31170">
    <property type="entry name" value="BNAC04G53230D PROTEIN"/>
    <property type="match status" value="1"/>
</dbReference>
<protein>
    <submittedName>
        <fullName evidence="1">Uncharacterized protein</fullName>
    </submittedName>
</protein>
<dbReference type="AlphaFoldDB" id="A0AAD4WLL7"/>
<comment type="caution">
    <text evidence="1">The sequence shown here is derived from an EMBL/GenBank/DDBJ whole genome shotgun (WGS) entry which is preliminary data.</text>
</comment>
<keyword evidence="2" id="KW-1185">Reference proteome</keyword>